<comment type="caution">
    <text evidence="2">The sequence shown here is derived from an EMBL/GenBank/DDBJ whole genome shotgun (WGS) entry which is preliminary data.</text>
</comment>
<proteinExistence type="predicted"/>
<keyword evidence="1" id="KW-0175">Coiled coil</keyword>
<gene>
    <name evidence="2" type="ORF">EZS28_033102</name>
</gene>
<sequence>MKEDIEKDKQYRENKEAELKQLKEVIENLQPKPPQDFPNAIHNPDPADIDFTDVDGRMKKISKKLEKYNIVSLTQVMEDGIWDFETEFSCPNSVNASIGIVQDSYPIPIGVNPWNQPQISHIAFFGGKGLSPNGGVWCKGTVITGNVEFKNNQKVKVEYDSEKGTLIFFIDGVQQPVYVTGINEKVRFFIHICHTGSSCTIRSLKKLTAATSGHVANEKAIQW</sequence>
<evidence type="ECO:0008006" key="4">
    <source>
        <dbReference type="Google" id="ProtNLM"/>
    </source>
</evidence>
<dbReference type="InterPro" id="IPR013320">
    <property type="entry name" value="ConA-like_dom_sf"/>
</dbReference>
<dbReference type="Gene3D" id="2.60.120.920">
    <property type="match status" value="1"/>
</dbReference>
<dbReference type="AlphaFoldDB" id="A0A5J4UMW5"/>
<organism evidence="2 3">
    <name type="scientific">Streblomastix strix</name>
    <dbReference type="NCBI Taxonomy" id="222440"/>
    <lineage>
        <taxon>Eukaryota</taxon>
        <taxon>Metamonada</taxon>
        <taxon>Preaxostyla</taxon>
        <taxon>Oxymonadida</taxon>
        <taxon>Streblomastigidae</taxon>
        <taxon>Streblomastix</taxon>
    </lineage>
</organism>
<evidence type="ECO:0000256" key="1">
    <source>
        <dbReference type="SAM" id="Coils"/>
    </source>
</evidence>
<name>A0A5J4UMW5_9EUKA</name>
<dbReference type="InterPro" id="IPR043136">
    <property type="entry name" value="B30.2/SPRY_sf"/>
</dbReference>
<protein>
    <recommendedName>
        <fullName evidence="4">B30.2/SPRY domain-containing protein</fullName>
    </recommendedName>
</protein>
<dbReference type="EMBL" id="SNRW01014538">
    <property type="protein sequence ID" value="KAA6371371.1"/>
    <property type="molecule type" value="Genomic_DNA"/>
</dbReference>
<accession>A0A5J4UMW5</accession>
<dbReference type="OrthoDB" id="2329056at2759"/>
<evidence type="ECO:0000313" key="2">
    <source>
        <dbReference type="EMBL" id="KAA6371371.1"/>
    </source>
</evidence>
<evidence type="ECO:0000313" key="3">
    <source>
        <dbReference type="Proteomes" id="UP000324800"/>
    </source>
</evidence>
<dbReference type="SUPFAM" id="SSF49899">
    <property type="entry name" value="Concanavalin A-like lectins/glucanases"/>
    <property type="match status" value="1"/>
</dbReference>
<feature type="coiled-coil region" evidence="1">
    <location>
        <begin position="5"/>
        <end position="32"/>
    </location>
</feature>
<reference evidence="2 3" key="1">
    <citation type="submission" date="2019-03" db="EMBL/GenBank/DDBJ databases">
        <title>Single cell metagenomics reveals metabolic interactions within the superorganism composed of flagellate Streblomastix strix and complex community of Bacteroidetes bacteria on its surface.</title>
        <authorList>
            <person name="Treitli S.C."/>
            <person name="Kolisko M."/>
            <person name="Husnik F."/>
            <person name="Keeling P."/>
            <person name="Hampl V."/>
        </authorList>
    </citation>
    <scope>NUCLEOTIDE SEQUENCE [LARGE SCALE GENOMIC DNA]</scope>
    <source>
        <strain evidence="2">ST1C</strain>
    </source>
</reference>
<dbReference type="Proteomes" id="UP000324800">
    <property type="component" value="Unassembled WGS sequence"/>
</dbReference>